<keyword evidence="3" id="KW-1015">Disulfide bond</keyword>
<gene>
    <name evidence="6" type="ORF">B4U79_03917</name>
</gene>
<keyword evidence="2" id="KW-0677">Repeat</keyword>
<dbReference type="Proteomes" id="UP000285301">
    <property type="component" value="Unassembled WGS sequence"/>
</dbReference>
<evidence type="ECO:0000256" key="2">
    <source>
        <dbReference type="ARBA" id="ARBA00022737"/>
    </source>
</evidence>
<dbReference type="InterPro" id="IPR007110">
    <property type="entry name" value="Ig-like_dom"/>
</dbReference>
<evidence type="ECO:0000256" key="1">
    <source>
        <dbReference type="ARBA" id="ARBA00022729"/>
    </source>
</evidence>
<dbReference type="STRING" id="1965070.A0A443QRD1"/>
<name>A0A443QRD1_9ACAR</name>
<keyword evidence="7" id="KW-1185">Reference proteome</keyword>
<dbReference type="AlphaFoldDB" id="A0A443QRD1"/>
<dbReference type="InterPro" id="IPR051170">
    <property type="entry name" value="Neural/epithelial_adhesion"/>
</dbReference>
<dbReference type="SMART" id="SM00408">
    <property type="entry name" value="IGc2"/>
    <property type="match status" value="1"/>
</dbReference>
<keyword evidence="4" id="KW-0393">Immunoglobulin domain</keyword>
<dbReference type="PANTHER" id="PTHR12231:SF253">
    <property type="entry name" value="DPR-INTERACTING PROTEIN ETA, ISOFORM B-RELATED"/>
    <property type="match status" value="1"/>
</dbReference>
<dbReference type="InterPro" id="IPR036179">
    <property type="entry name" value="Ig-like_dom_sf"/>
</dbReference>
<organism evidence="6 7">
    <name type="scientific">Dinothrombium tinctorium</name>
    <dbReference type="NCBI Taxonomy" id="1965070"/>
    <lineage>
        <taxon>Eukaryota</taxon>
        <taxon>Metazoa</taxon>
        <taxon>Ecdysozoa</taxon>
        <taxon>Arthropoda</taxon>
        <taxon>Chelicerata</taxon>
        <taxon>Arachnida</taxon>
        <taxon>Acari</taxon>
        <taxon>Acariformes</taxon>
        <taxon>Trombidiformes</taxon>
        <taxon>Prostigmata</taxon>
        <taxon>Anystina</taxon>
        <taxon>Parasitengona</taxon>
        <taxon>Trombidioidea</taxon>
        <taxon>Trombidiidae</taxon>
        <taxon>Dinothrombium</taxon>
    </lineage>
</organism>
<accession>A0A443QRD1</accession>
<dbReference type="EMBL" id="NCKU01004693">
    <property type="protein sequence ID" value="RWS05572.1"/>
    <property type="molecule type" value="Genomic_DNA"/>
</dbReference>
<dbReference type="InterPro" id="IPR013783">
    <property type="entry name" value="Ig-like_fold"/>
</dbReference>
<dbReference type="InterPro" id="IPR003598">
    <property type="entry name" value="Ig_sub2"/>
</dbReference>
<comment type="caution">
    <text evidence="6">The sequence shown here is derived from an EMBL/GenBank/DDBJ whole genome shotgun (WGS) entry which is preliminary data.</text>
</comment>
<dbReference type="InterPro" id="IPR003599">
    <property type="entry name" value="Ig_sub"/>
</dbReference>
<evidence type="ECO:0000256" key="4">
    <source>
        <dbReference type="ARBA" id="ARBA00023319"/>
    </source>
</evidence>
<evidence type="ECO:0000256" key="3">
    <source>
        <dbReference type="ARBA" id="ARBA00023157"/>
    </source>
</evidence>
<feature type="domain" description="Ig-like" evidence="5">
    <location>
        <begin position="1"/>
        <end position="81"/>
    </location>
</feature>
<evidence type="ECO:0000259" key="5">
    <source>
        <dbReference type="PROSITE" id="PS50835"/>
    </source>
</evidence>
<dbReference type="PROSITE" id="PS50835">
    <property type="entry name" value="IG_LIKE"/>
    <property type="match status" value="1"/>
</dbReference>
<proteinExistence type="predicted"/>
<feature type="non-terminal residue" evidence="6">
    <location>
        <position position="1"/>
    </location>
</feature>
<evidence type="ECO:0000313" key="7">
    <source>
        <dbReference type="Proteomes" id="UP000285301"/>
    </source>
</evidence>
<dbReference type="SMART" id="SM00409">
    <property type="entry name" value="IG"/>
    <property type="match status" value="1"/>
</dbReference>
<dbReference type="SUPFAM" id="SSF48726">
    <property type="entry name" value="Immunoglobulin"/>
    <property type="match status" value="1"/>
</dbReference>
<protein>
    <submittedName>
        <fullName evidence="6">Down syndrome cell adhesion molecule-like protein</fullName>
    </submittedName>
</protein>
<dbReference type="OrthoDB" id="10012075at2759"/>
<keyword evidence="1" id="KW-0732">Signal</keyword>
<dbReference type="Gene3D" id="2.60.40.10">
    <property type="entry name" value="Immunoglobulins"/>
    <property type="match status" value="1"/>
</dbReference>
<reference evidence="6 7" key="1">
    <citation type="journal article" date="2018" name="Gigascience">
        <title>Genomes of trombidid mites reveal novel predicted allergens and laterally-transferred genes associated with secondary metabolism.</title>
        <authorList>
            <person name="Dong X."/>
            <person name="Chaisiri K."/>
            <person name="Xia D."/>
            <person name="Armstrong S.D."/>
            <person name="Fang Y."/>
            <person name="Donnelly M.J."/>
            <person name="Kadowaki T."/>
            <person name="McGarry J.W."/>
            <person name="Darby A.C."/>
            <person name="Makepeace B.L."/>
        </authorList>
    </citation>
    <scope>NUCLEOTIDE SEQUENCE [LARGE SCALE GENOMIC DNA]</scope>
    <source>
        <strain evidence="6">UoL-WK</strain>
    </source>
</reference>
<dbReference type="PANTHER" id="PTHR12231">
    <property type="entry name" value="CTX-RELATED TYPE I TRANSMEMBRANE PROTEIN"/>
    <property type="match status" value="1"/>
</dbReference>
<sequence length="126" mass="14230">PVKWLKEPEDIHVAMNSEITIECMAAGAPQPKIIWKRNKEVFPTVNGKFHINRVTLSDSGVYDCIADNGIDAPLMKSITIHVNGKKMKITAYICEHWFSKILSKMRRFVGNLSATHSPSSKKCFEL</sequence>
<evidence type="ECO:0000313" key="6">
    <source>
        <dbReference type="EMBL" id="RWS05572.1"/>
    </source>
</evidence>
<dbReference type="Pfam" id="PF13927">
    <property type="entry name" value="Ig_3"/>
    <property type="match status" value="1"/>
</dbReference>